<dbReference type="Gene3D" id="3.40.50.720">
    <property type="entry name" value="NAD(P)-binding Rossmann-like Domain"/>
    <property type="match status" value="1"/>
</dbReference>
<dbReference type="PANTHER" id="PTHR48099:SF5">
    <property type="entry name" value="C-1-TETRAHYDROFOLATE SYNTHASE, CYTOPLASMIC"/>
    <property type="match status" value="1"/>
</dbReference>
<dbReference type="Gene3D" id="3.40.50.10860">
    <property type="entry name" value="Leucine Dehydrogenase, chain A, domain 1"/>
    <property type="match status" value="1"/>
</dbReference>
<accession>A0A3M7SA73</accession>
<keyword evidence="8" id="KW-0521">NADP</keyword>
<dbReference type="InterPro" id="IPR020630">
    <property type="entry name" value="THF_DH/CycHdrlase_cat_dom"/>
</dbReference>
<reference evidence="15 16" key="1">
    <citation type="journal article" date="2018" name="Sci. Rep.">
        <title>Genomic signatures of local adaptation to the degree of environmental predictability in rotifers.</title>
        <authorList>
            <person name="Franch-Gras L."/>
            <person name="Hahn C."/>
            <person name="Garcia-Roger E.M."/>
            <person name="Carmona M.J."/>
            <person name="Serra M."/>
            <person name="Gomez A."/>
        </authorList>
    </citation>
    <scope>NUCLEOTIDE SEQUENCE [LARGE SCALE GENOMIC DNA]</scope>
    <source>
        <strain evidence="15">HYR1</strain>
    </source>
</reference>
<protein>
    <recommendedName>
        <fullName evidence="5">C-1-tetrahydrofolate synthase, cytoplasmic</fullName>
        <ecNumber evidence="4">1.5.1.5</ecNumber>
        <ecNumber evidence="3">3.5.4.9</ecNumber>
    </recommendedName>
</protein>
<keyword evidence="9 15" id="KW-0560">Oxidoreductase</keyword>
<dbReference type="HAMAP" id="MF_01576">
    <property type="entry name" value="THF_DHG_CYH"/>
    <property type="match status" value="1"/>
</dbReference>
<evidence type="ECO:0000259" key="14">
    <source>
        <dbReference type="Pfam" id="PF02882"/>
    </source>
</evidence>
<evidence type="ECO:0000313" key="16">
    <source>
        <dbReference type="Proteomes" id="UP000276133"/>
    </source>
</evidence>
<evidence type="ECO:0000256" key="11">
    <source>
        <dbReference type="ARBA" id="ARBA00036357"/>
    </source>
</evidence>
<keyword evidence="10" id="KW-0511">Multifunctional enzyme</keyword>
<comment type="subunit">
    <text evidence="2">Homodimer.</text>
</comment>
<dbReference type="GO" id="GO:0004488">
    <property type="term" value="F:methylenetetrahydrofolate dehydrogenase (NADP+) activity"/>
    <property type="evidence" value="ECO:0007669"/>
    <property type="project" value="UniProtKB-EC"/>
</dbReference>
<dbReference type="FunFam" id="3.40.50.10860:FF:000005">
    <property type="entry name" value="C-1-tetrahydrofolate synthase, cytoplasmic, putative"/>
    <property type="match status" value="1"/>
</dbReference>
<evidence type="ECO:0000256" key="10">
    <source>
        <dbReference type="ARBA" id="ARBA00023268"/>
    </source>
</evidence>
<comment type="catalytic activity">
    <reaction evidence="12">
        <text>(6S)-5,6,7,8-tetrahydrofolate + formate + ATP = (6R)-10-formyltetrahydrofolate + ADP + phosphate</text>
        <dbReference type="Rhea" id="RHEA:20221"/>
        <dbReference type="ChEBI" id="CHEBI:15740"/>
        <dbReference type="ChEBI" id="CHEBI:30616"/>
        <dbReference type="ChEBI" id="CHEBI:43474"/>
        <dbReference type="ChEBI" id="CHEBI:57453"/>
        <dbReference type="ChEBI" id="CHEBI:195366"/>
        <dbReference type="ChEBI" id="CHEBI:456216"/>
        <dbReference type="EC" id="6.3.4.3"/>
    </reaction>
</comment>
<gene>
    <name evidence="15" type="ORF">BpHYR1_004458</name>
</gene>
<dbReference type="FunFam" id="3.40.50.720:FF:000006">
    <property type="entry name" value="Bifunctional protein FolD"/>
    <property type="match status" value="1"/>
</dbReference>
<proteinExistence type="inferred from homology"/>
<dbReference type="STRING" id="10195.A0A3M7SA73"/>
<comment type="pathway">
    <text evidence="1">One-carbon metabolism; tetrahydrofolate interconversion.</text>
</comment>
<dbReference type="OrthoDB" id="1845775at2759"/>
<evidence type="ECO:0000256" key="5">
    <source>
        <dbReference type="ARBA" id="ARBA00017592"/>
    </source>
</evidence>
<evidence type="ECO:0000259" key="13">
    <source>
        <dbReference type="Pfam" id="PF00763"/>
    </source>
</evidence>
<evidence type="ECO:0000256" key="7">
    <source>
        <dbReference type="ARBA" id="ARBA00022801"/>
    </source>
</evidence>
<dbReference type="PRINTS" id="PR00085">
    <property type="entry name" value="THFDHDRGNASE"/>
</dbReference>
<feature type="domain" description="Tetrahydrofolate dehydrogenase/cyclohydrolase catalytic" evidence="13">
    <location>
        <begin position="17"/>
        <end position="134"/>
    </location>
</feature>
<dbReference type="GO" id="GO:0004329">
    <property type="term" value="F:formate-tetrahydrofolate ligase activity"/>
    <property type="evidence" value="ECO:0007669"/>
    <property type="project" value="UniProtKB-EC"/>
</dbReference>
<evidence type="ECO:0000256" key="4">
    <source>
        <dbReference type="ARBA" id="ARBA00012859"/>
    </source>
</evidence>
<feature type="domain" description="Tetrahydrofolate dehydrogenase/cyclohydrolase NAD(P)-binding" evidence="14">
    <location>
        <begin position="155"/>
        <end position="298"/>
    </location>
</feature>
<comment type="catalytic activity">
    <reaction evidence="11">
        <text>(6R)-5,10-methenyltetrahydrofolate + H2O = (6R)-10-formyltetrahydrofolate + H(+)</text>
        <dbReference type="Rhea" id="RHEA:23700"/>
        <dbReference type="ChEBI" id="CHEBI:15377"/>
        <dbReference type="ChEBI" id="CHEBI:15378"/>
        <dbReference type="ChEBI" id="CHEBI:57455"/>
        <dbReference type="ChEBI" id="CHEBI:195366"/>
        <dbReference type="EC" id="3.5.4.9"/>
    </reaction>
</comment>
<evidence type="ECO:0000313" key="15">
    <source>
        <dbReference type="EMBL" id="RNA32450.1"/>
    </source>
</evidence>
<evidence type="ECO:0000256" key="12">
    <source>
        <dbReference type="ARBA" id="ARBA00049033"/>
    </source>
</evidence>
<evidence type="ECO:0000256" key="1">
    <source>
        <dbReference type="ARBA" id="ARBA00004777"/>
    </source>
</evidence>
<keyword evidence="16" id="KW-1185">Reference proteome</keyword>
<keyword evidence="7" id="KW-0378">Hydrolase</keyword>
<dbReference type="InterPro" id="IPR000672">
    <property type="entry name" value="THF_DH/CycHdrlase"/>
</dbReference>
<comment type="caution">
    <text evidence="15">The sequence shown here is derived from an EMBL/GenBank/DDBJ whole genome shotgun (WGS) entry which is preliminary data.</text>
</comment>
<keyword evidence="6" id="KW-0554">One-carbon metabolism</keyword>
<dbReference type="InterPro" id="IPR036291">
    <property type="entry name" value="NAD(P)-bd_dom_sf"/>
</dbReference>
<organism evidence="15 16">
    <name type="scientific">Brachionus plicatilis</name>
    <name type="common">Marine rotifer</name>
    <name type="synonym">Brachionus muelleri</name>
    <dbReference type="NCBI Taxonomy" id="10195"/>
    <lineage>
        <taxon>Eukaryota</taxon>
        <taxon>Metazoa</taxon>
        <taxon>Spiralia</taxon>
        <taxon>Gnathifera</taxon>
        <taxon>Rotifera</taxon>
        <taxon>Eurotatoria</taxon>
        <taxon>Monogononta</taxon>
        <taxon>Pseudotrocha</taxon>
        <taxon>Ploima</taxon>
        <taxon>Brachionidae</taxon>
        <taxon>Brachionus</taxon>
    </lineage>
</organism>
<dbReference type="SUPFAM" id="SSF51735">
    <property type="entry name" value="NAD(P)-binding Rossmann-fold domains"/>
    <property type="match status" value="1"/>
</dbReference>
<dbReference type="Pfam" id="PF02882">
    <property type="entry name" value="THF_DHG_CYH_C"/>
    <property type="match status" value="1"/>
</dbReference>
<dbReference type="EC" id="1.5.1.5" evidence="4"/>
<dbReference type="EC" id="3.5.4.9" evidence="3"/>
<dbReference type="GO" id="GO:0035999">
    <property type="term" value="P:tetrahydrofolate interconversion"/>
    <property type="evidence" value="ECO:0007669"/>
    <property type="project" value="TreeGrafter"/>
</dbReference>
<dbReference type="CDD" id="cd01080">
    <property type="entry name" value="NAD_bind_m-THF_DH_Cyclohyd"/>
    <property type="match status" value="1"/>
</dbReference>
<dbReference type="SUPFAM" id="SSF53223">
    <property type="entry name" value="Aminoacid dehydrogenase-like, N-terminal domain"/>
    <property type="match status" value="1"/>
</dbReference>
<dbReference type="EMBL" id="REGN01001795">
    <property type="protein sequence ID" value="RNA32450.1"/>
    <property type="molecule type" value="Genomic_DNA"/>
</dbReference>
<evidence type="ECO:0000256" key="9">
    <source>
        <dbReference type="ARBA" id="ARBA00023002"/>
    </source>
</evidence>
<dbReference type="Proteomes" id="UP000276133">
    <property type="component" value="Unassembled WGS sequence"/>
</dbReference>
<name>A0A3M7SA73_BRAPC</name>
<evidence type="ECO:0000256" key="6">
    <source>
        <dbReference type="ARBA" id="ARBA00022563"/>
    </source>
</evidence>
<dbReference type="Pfam" id="PF00763">
    <property type="entry name" value="THF_DHG_CYH"/>
    <property type="match status" value="1"/>
</dbReference>
<dbReference type="InterPro" id="IPR046346">
    <property type="entry name" value="Aminoacid_DH-like_N_sf"/>
</dbReference>
<evidence type="ECO:0000256" key="2">
    <source>
        <dbReference type="ARBA" id="ARBA00011738"/>
    </source>
</evidence>
<evidence type="ECO:0000256" key="3">
    <source>
        <dbReference type="ARBA" id="ARBA00012776"/>
    </source>
</evidence>
<evidence type="ECO:0000256" key="8">
    <source>
        <dbReference type="ARBA" id="ARBA00022857"/>
    </source>
</evidence>
<sequence length="306" mass="33907">MITKIFKKNLPGPAKIINGSTIASKILEEYKYKINKLIQDSGTRPGLGIIQIGDRHDSNIYIQKKLQASCKIGVDAFLFKYDKNISKNQVLDKIIELNNDPKINGIITQLPLEISNRFDYTDLTNLVVPEKDVDCLSSSCYNNLCNHKFLENFVPCAANACLKILESINCSIAGKRVVILGSSKLVGLPLKHLMEFKKADTFLCDKTTKDLKFLCQTADILIVAIGCSQFINADYIKPGAVVIDVGINYDETNRKVTGDVHFEQALQKASYITPVPGGVGPVTVSMLMMNTYKAALKHHRNKISHG</sequence>
<dbReference type="InterPro" id="IPR020631">
    <property type="entry name" value="THF_DH/CycHdrlase_NAD-bd_dom"/>
</dbReference>
<dbReference type="GO" id="GO:0004477">
    <property type="term" value="F:methenyltetrahydrofolate cyclohydrolase activity"/>
    <property type="evidence" value="ECO:0007669"/>
    <property type="project" value="UniProtKB-EC"/>
</dbReference>
<dbReference type="GO" id="GO:0005829">
    <property type="term" value="C:cytosol"/>
    <property type="evidence" value="ECO:0007669"/>
    <property type="project" value="TreeGrafter"/>
</dbReference>
<dbReference type="AlphaFoldDB" id="A0A3M7SA73"/>
<dbReference type="PANTHER" id="PTHR48099">
    <property type="entry name" value="C-1-TETRAHYDROFOLATE SYNTHASE, CYTOPLASMIC-RELATED"/>
    <property type="match status" value="1"/>
</dbReference>